<accession>A0A8X6TZH6</accession>
<gene>
    <name evidence="1" type="ORF">NPIL_197011</name>
</gene>
<proteinExistence type="predicted"/>
<comment type="caution">
    <text evidence="1">The sequence shown here is derived from an EMBL/GenBank/DDBJ whole genome shotgun (WGS) entry which is preliminary data.</text>
</comment>
<evidence type="ECO:0000313" key="1">
    <source>
        <dbReference type="EMBL" id="GFT74296.1"/>
    </source>
</evidence>
<reference evidence="1" key="1">
    <citation type="submission" date="2020-08" db="EMBL/GenBank/DDBJ databases">
        <title>Multicomponent nature underlies the extraordinary mechanical properties of spider dragline silk.</title>
        <authorList>
            <person name="Kono N."/>
            <person name="Nakamura H."/>
            <person name="Mori M."/>
            <person name="Yoshida Y."/>
            <person name="Ohtoshi R."/>
            <person name="Malay A.D."/>
            <person name="Moran D.A.P."/>
            <person name="Tomita M."/>
            <person name="Numata K."/>
            <person name="Arakawa K."/>
        </authorList>
    </citation>
    <scope>NUCLEOTIDE SEQUENCE</scope>
</reference>
<dbReference type="Proteomes" id="UP000887013">
    <property type="component" value="Unassembled WGS sequence"/>
</dbReference>
<sequence length="117" mass="13265">MKRHEIGNAGENKNPILKFIDTEYFLTQNAAFGAIPYSNANSMSDVRLSTVTLNKKGAVIPELYHPAIDTKRHEKSFAANKRRIFNKISKGFVSFVAMGLSNVRVRTQRVWRVPGER</sequence>
<evidence type="ECO:0000313" key="2">
    <source>
        <dbReference type="Proteomes" id="UP000887013"/>
    </source>
</evidence>
<dbReference type="AlphaFoldDB" id="A0A8X6TZH6"/>
<protein>
    <submittedName>
        <fullName evidence="1">Uncharacterized protein</fullName>
    </submittedName>
</protein>
<dbReference type="EMBL" id="BMAW01117270">
    <property type="protein sequence ID" value="GFT74296.1"/>
    <property type="molecule type" value="Genomic_DNA"/>
</dbReference>
<name>A0A8X6TZH6_NEPPI</name>
<keyword evidence="2" id="KW-1185">Reference proteome</keyword>
<organism evidence="1 2">
    <name type="scientific">Nephila pilipes</name>
    <name type="common">Giant wood spider</name>
    <name type="synonym">Nephila maculata</name>
    <dbReference type="NCBI Taxonomy" id="299642"/>
    <lineage>
        <taxon>Eukaryota</taxon>
        <taxon>Metazoa</taxon>
        <taxon>Ecdysozoa</taxon>
        <taxon>Arthropoda</taxon>
        <taxon>Chelicerata</taxon>
        <taxon>Arachnida</taxon>
        <taxon>Araneae</taxon>
        <taxon>Araneomorphae</taxon>
        <taxon>Entelegynae</taxon>
        <taxon>Araneoidea</taxon>
        <taxon>Nephilidae</taxon>
        <taxon>Nephila</taxon>
    </lineage>
</organism>